<dbReference type="Pfam" id="PF01436">
    <property type="entry name" value="NHL"/>
    <property type="match status" value="6"/>
</dbReference>
<dbReference type="PROSITE" id="PS51125">
    <property type="entry name" value="NHL"/>
    <property type="match status" value="4"/>
</dbReference>
<proteinExistence type="predicted"/>
<dbReference type="GeneID" id="8862765"/>
<evidence type="ECO:0000256" key="1">
    <source>
        <dbReference type="ARBA" id="ARBA00022737"/>
    </source>
</evidence>
<dbReference type="CDD" id="cd14953">
    <property type="entry name" value="NHL_like_1"/>
    <property type="match status" value="1"/>
</dbReference>
<feature type="compositionally biased region" description="Low complexity" evidence="3">
    <location>
        <begin position="694"/>
        <end position="712"/>
    </location>
</feature>
<dbReference type="InterPro" id="IPR001258">
    <property type="entry name" value="NHL_repeat"/>
</dbReference>
<dbReference type="PANTHER" id="PTHR46388:SF2">
    <property type="entry name" value="NHL REPEAT-CONTAINING PROTEIN 2"/>
    <property type="match status" value="1"/>
</dbReference>
<keyword evidence="6" id="KW-1185">Reference proteome</keyword>
<reference evidence="5 6" key="1">
    <citation type="journal article" date="2010" name="Cell">
        <title>The genome of Naegleria gruberi illuminates early eukaryotic versatility.</title>
        <authorList>
            <person name="Fritz-Laylin L.K."/>
            <person name="Prochnik S.E."/>
            <person name="Ginger M.L."/>
            <person name="Dacks J.B."/>
            <person name="Carpenter M.L."/>
            <person name="Field M.C."/>
            <person name="Kuo A."/>
            <person name="Paredez A."/>
            <person name="Chapman J."/>
            <person name="Pham J."/>
            <person name="Shu S."/>
            <person name="Neupane R."/>
            <person name="Cipriano M."/>
            <person name="Mancuso J."/>
            <person name="Tu H."/>
            <person name="Salamov A."/>
            <person name="Lindquist E."/>
            <person name="Shapiro H."/>
            <person name="Lucas S."/>
            <person name="Grigoriev I.V."/>
            <person name="Cande W.Z."/>
            <person name="Fulton C."/>
            <person name="Rokhsar D.S."/>
            <person name="Dawson S.C."/>
        </authorList>
    </citation>
    <scope>NUCLEOTIDE SEQUENCE [LARGE SCALE GENOMIC DNA]</scope>
    <source>
        <strain evidence="5 6">NEG-M</strain>
    </source>
</reference>
<dbReference type="OrthoDB" id="273823at2759"/>
<feature type="repeat" description="NHL" evidence="2">
    <location>
        <begin position="537"/>
        <end position="567"/>
    </location>
</feature>
<feature type="repeat" description="NHL" evidence="2">
    <location>
        <begin position="86"/>
        <end position="129"/>
    </location>
</feature>
<keyword evidence="4" id="KW-0732">Signal</keyword>
<dbReference type="KEGG" id="ngr:NAEGRDRAFT_62247"/>
<gene>
    <name evidence="5" type="ORF">NAEGRDRAFT_62247</name>
</gene>
<dbReference type="VEuPathDB" id="AmoebaDB:NAEGRDRAFT_62247"/>
<evidence type="ECO:0000313" key="5">
    <source>
        <dbReference type="EMBL" id="EFC49696.1"/>
    </source>
</evidence>
<organism evidence="6">
    <name type="scientific">Naegleria gruberi</name>
    <name type="common">Amoeba</name>
    <dbReference type="NCBI Taxonomy" id="5762"/>
    <lineage>
        <taxon>Eukaryota</taxon>
        <taxon>Discoba</taxon>
        <taxon>Heterolobosea</taxon>
        <taxon>Tetramitia</taxon>
        <taxon>Eutetramitia</taxon>
        <taxon>Vahlkampfiidae</taxon>
        <taxon>Naegleria</taxon>
    </lineage>
</organism>
<dbReference type="SUPFAM" id="SSF101898">
    <property type="entry name" value="NHL repeat"/>
    <property type="match status" value="2"/>
</dbReference>
<feature type="repeat" description="NHL" evidence="2">
    <location>
        <begin position="244"/>
        <end position="287"/>
    </location>
</feature>
<evidence type="ECO:0000313" key="6">
    <source>
        <dbReference type="Proteomes" id="UP000006671"/>
    </source>
</evidence>
<evidence type="ECO:0000256" key="3">
    <source>
        <dbReference type="SAM" id="MobiDB-lite"/>
    </source>
</evidence>
<keyword evidence="1" id="KW-0677">Repeat</keyword>
<feature type="repeat" description="NHL" evidence="2">
    <location>
        <begin position="422"/>
        <end position="456"/>
    </location>
</feature>
<feature type="chain" id="PRO_5003038375" evidence="4">
    <location>
        <begin position="20"/>
        <end position="731"/>
    </location>
</feature>
<sequence>MKLILLLLSILLVQSLVFGQDYLIQTFAGGLGDSLPAKESSLNWPFDVSTGPIKGEYFISDTYNHRVRKILANGTMTTIAGTGFAGYNGDGILSSQAHLYYPYDVAVNDLGEVYIADTYNHRIRKILLNGTIITVAGVGSAGYSGDYSTAMQAKLNYPHGIYVKKVFSNGTIITIAGNGEGDADGYGKYNGDNMLATLSSLNLPTTVALNSLNEVFIADSQNHRIRKVSNSGIISTVAGTGVSGYSGDGIPANTTKLNTPNGITIDSNDNIIIADRNNHRIRLISNSSGIISTLAGNGTTGSRDEEVLATSAKLSRPADVTIGYDGELIITDTDNFVIRIVKLNGMISTIAGTGFERFNGDRATSLSTLINHPSSMAFKDGELIFCDRSNHRVRRISKDGSVKTIAGNGIGGYNGDGMLAIDAQLNYPHGVASDSIGNIYISDSYNHRVRIVFTNGTISTIAGNGNSGFNKDGIQATSSQLNYPFGIALNGNDELFISDRSNHRVRKVSNNGIISTIAGTGSAGYNGDVIMATEAKLYLPHGVSVDNKGNVYIADKQNHRIRKILASTGMISTIAGTGQAGFNDDNMSALESRVNSPYDVTVDESGQVIYIADTNNHKIRRIQNGNLTTIAGNGIGGYNQDGILSTQSQLYYPYDVSIDPVSGKIFIGDASNFRIRVLEKIETPVSSSLPKPIGSKSSNNPQPSNRNSSASSSIGGSIIGSIIVIIICTVV</sequence>
<dbReference type="Proteomes" id="UP000006671">
    <property type="component" value="Unassembled WGS sequence"/>
</dbReference>
<evidence type="ECO:0000256" key="4">
    <source>
        <dbReference type="SAM" id="SignalP"/>
    </source>
</evidence>
<dbReference type="EMBL" id="GG738847">
    <property type="protein sequence ID" value="EFC49696.1"/>
    <property type="molecule type" value="Genomic_DNA"/>
</dbReference>
<dbReference type="Gene3D" id="2.120.10.30">
    <property type="entry name" value="TolB, C-terminal domain"/>
    <property type="match status" value="7"/>
</dbReference>
<evidence type="ECO:0000256" key="2">
    <source>
        <dbReference type="PROSITE-ProRule" id="PRU00504"/>
    </source>
</evidence>
<dbReference type="eggNOG" id="KOG2177">
    <property type="taxonomic scope" value="Eukaryota"/>
</dbReference>
<dbReference type="STRING" id="5762.D2V0C8"/>
<feature type="region of interest" description="Disordered" evidence="3">
    <location>
        <begin position="686"/>
        <end position="712"/>
    </location>
</feature>
<dbReference type="AlphaFoldDB" id="D2V0C8"/>
<dbReference type="PANTHER" id="PTHR46388">
    <property type="entry name" value="NHL REPEAT-CONTAINING PROTEIN 2"/>
    <property type="match status" value="1"/>
</dbReference>
<name>D2V0C8_NAEGR</name>
<dbReference type="InterPro" id="IPR011042">
    <property type="entry name" value="6-blade_b-propeller_TolB-like"/>
</dbReference>
<feature type="signal peptide" evidence="4">
    <location>
        <begin position="1"/>
        <end position="19"/>
    </location>
</feature>
<accession>D2V0C8</accession>
<dbReference type="InParanoid" id="D2V0C8"/>
<dbReference type="RefSeq" id="XP_002682440.1">
    <property type="nucleotide sequence ID" value="XM_002682394.1"/>
</dbReference>
<protein>
    <submittedName>
        <fullName evidence="5">Predicted protein</fullName>
    </submittedName>
</protein>